<comment type="caution">
    <text evidence="2">The sequence shown here is derived from an EMBL/GenBank/DDBJ whole genome shotgun (WGS) entry which is preliminary data.</text>
</comment>
<keyword evidence="3" id="KW-1185">Reference proteome</keyword>
<dbReference type="Proteomes" id="UP001620626">
    <property type="component" value="Unassembled WGS sequence"/>
</dbReference>
<gene>
    <name evidence="2" type="ORF">niasHT_006235</name>
</gene>
<feature type="compositionally biased region" description="Polar residues" evidence="1">
    <location>
        <begin position="204"/>
        <end position="224"/>
    </location>
</feature>
<sequence>MNTDNVHAWGREKNSGPRELGCGTGADEQSETVFVDPNGISGRNNSVRATVTHLLAIQQQQKQKQQQNNGWFCIAEQQMQIGTNGSESAEESGASDGENGRGEKRREEEEEKHQGNVSKWEEAAPNNSTLFSANYLGTFKSLRSTHSMGTAPPSMCSVVAASTPTAQQTNKPLPVIKPPGDEKEERPLTQLQGPDHRGHRKQSRTTPQTQRNLSGDQITSTRVTNVGPDSVGLAELNSAQSEPSRLFFLKLPLKQTSANGVVGHFWTVVTRGPDEKPLGPHRAPNPRQRRCQKGNDGLDGIQWVDKMAALLQIRLLASNTAQSKG</sequence>
<evidence type="ECO:0000313" key="2">
    <source>
        <dbReference type="EMBL" id="KAL3121206.1"/>
    </source>
</evidence>
<feature type="compositionally biased region" description="Low complexity" evidence="1">
    <location>
        <begin position="84"/>
        <end position="97"/>
    </location>
</feature>
<feature type="region of interest" description="Disordered" evidence="1">
    <location>
        <begin position="83"/>
        <end position="125"/>
    </location>
</feature>
<proteinExistence type="predicted"/>
<feature type="compositionally biased region" description="Basic and acidic residues" evidence="1">
    <location>
        <begin position="98"/>
        <end position="122"/>
    </location>
</feature>
<evidence type="ECO:0000256" key="1">
    <source>
        <dbReference type="SAM" id="MobiDB-lite"/>
    </source>
</evidence>
<feature type="region of interest" description="Disordered" evidence="1">
    <location>
        <begin position="276"/>
        <end position="295"/>
    </location>
</feature>
<feature type="compositionally biased region" description="Polar residues" evidence="1">
    <location>
        <begin position="162"/>
        <end position="171"/>
    </location>
</feature>
<feature type="region of interest" description="Disordered" evidence="1">
    <location>
        <begin position="162"/>
        <end position="227"/>
    </location>
</feature>
<accession>A0ABD2M156</accession>
<protein>
    <submittedName>
        <fullName evidence="2">Uncharacterized protein</fullName>
    </submittedName>
</protein>
<feature type="region of interest" description="Disordered" evidence="1">
    <location>
        <begin position="1"/>
        <end position="41"/>
    </location>
</feature>
<reference evidence="2 3" key="1">
    <citation type="submission" date="2024-10" db="EMBL/GenBank/DDBJ databases">
        <authorList>
            <person name="Kim D."/>
        </authorList>
    </citation>
    <scope>NUCLEOTIDE SEQUENCE [LARGE SCALE GENOMIC DNA]</scope>
    <source>
        <strain evidence="2">BH-2024</strain>
    </source>
</reference>
<dbReference type="EMBL" id="JBICBT010000194">
    <property type="protein sequence ID" value="KAL3121206.1"/>
    <property type="molecule type" value="Genomic_DNA"/>
</dbReference>
<evidence type="ECO:0000313" key="3">
    <source>
        <dbReference type="Proteomes" id="UP001620626"/>
    </source>
</evidence>
<name>A0ABD2M156_9BILA</name>
<dbReference type="AlphaFoldDB" id="A0ABD2M156"/>
<organism evidence="2 3">
    <name type="scientific">Heterodera trifolii</name>
    <dbReference type="NCBI Taxonomy" id="157864"/>
    <lineage>
        <taxon>Eukaryota</taxon>
        <taxon>Metazoa</taxon>
        <taxon>Ecdysozoa</taxon>
        <taxon>Nematoda</taxon>
        <taxon>Chromadorea</taxon>
        <taxon>Rhabditida</taxon>
        <taxon>Tylenchina</taxon>
        <taxon>Tylenchomorpha</taxon>
        <taxon>Tylenchoidea</taxon>
        <taxon>Heteroderidae</taxon>
        <taxon>Heteroderinae</taxon>
        <taxon>Heterodera</taxon>
    </lineage>
</organism>